<evidence type="ECO:0000313" key="1">
    <source>
        <dbReference type="EMBL" id="MPQ82576.1"/>
    </source>
</evidence>
<gene>
    <name evidence="1" type="ORF">F0170_00355</name>
</gene>
<dbReference type="RefSeq" id="WP_152748415.1">
    <property type="nucleotide sequence ID" value="NZ_VUBA01000006.1"/>
</dbReference>
<accession>A0A5N7JMJ7</accession>
<protein>
    <submittedName>
        <fullName evidence="1">Uncharacterized protein</fullName>
    </submittedName>
</protein>
<name>A0A5N7JMJ7_9PSED</name>
<dbReference type="AlphaFoldDB" id="A0A5N7JMJ7"/>
<comment type="caution">
    <text evidence="1">The sequence shown here is derived from an EMBL/GenBank/DDBJ whole genome shotgun (WGS) entry which is preliminary data.</text>
</comment>
<dbReference type="EMBL" id="VUBA01000006">
    <property type="protein sequence ID" value="MPQ82576.1"/>
    <property type="molecule type" value="Genomic_DNA"/>
</dbReference>
<dbReference type="Proteomes" id="UP000325438">
    <property type="component" value="Unassembled WGS sequence"/>
</dbReference>
<evidence type="ECO:0000313" key="2">
    <source>
        <dbReference type="Proteomes" id="UP000325438"/>
    </source>
</evidence>
<proteinExistence type="predicted"/>
<sequence length="105" mass="11705">MQSICKPLNSDYFCESEGFFAIPAFSSPQLPFIAAHLHVSGPVKPAQSPPALLSLNLENNLSIGMIQQVLIKKHPPLPWRIDLTEFPKTKSHKNDVKPLIRKHPA</sequence>
<reference evidence="1 2" key="1">
    <citation type="submission" date="2019-09" db="EMBL/GenBank/DDBJ databases">
        <title>The draft genomes of Allium pathogen Pseudomonas sp.</title>
        <authorList>
            <person name="Fujikawa T."/>
            <person name="Sawada H."/>
        </authorList>
    </citation>
    <scope>NUCLEOTIDE SEQUENCE [LARGE SCALE GENOMIC DNA]</scope>
    <source>
        <strain evidence="1 2">MAFF 730085</strain>
    </source>
</reference>
<organism evidence="1 2">
    <name type="scientific">Pseudomonas kitaguniensis</name>
    <dbReference type="NCBI Taxonomy" id="2607908"/>
    <lineage>
        <taxon>Bacteria</taxon>
        <taxon>Pseudomonadati</taxon>
        <taxon>Pseudomonadota</taxon>
        <taxon>Gammaproteobacteria</taxon>
        <taxon>Pseudomonadales</taxon>
        <taxon>Pseudomonadaceae</taxon>
        <taxon>Pseudomonas</taxon>
    </lineage>
</organism>